<evidence type="ECO:0000256" key="1">
    <source>
        <dbReference type="SAM" id="SignalP"/>
    </source>
</evidence>
<dbReference type="AlphaFoldDB" id="A0A2P2FU22"/>
<evidence type="ECO:0000313" key="3">
    <source>
        <dbReference type="Proteomes" id="UP000256220"/>
    </source>
</evidence>
<organism evidence="2 3">
    <name type="scientific">Amycolatopsis lurida NRRL 2430</name>
    <dbReference type="NCBI Taxonomy" id="1460371"/>
    <lineage>
        <taxon>Bacteria</taxon>
        <taxon>Bacillati</taxon>
        <taxon>Actinomycetota</taxon>
        <taxon>Actinomycetes</taxon>
        <taxon>Pseudonocardiales</taxon>
        <taxon>Pseudonocardiaceae</taxon>
        <taxon>Amycolatopsis</taxon>
    </lineage>
</organism>
<sequence length="156" mass="15731">MRSKLTRAFTVLATAASVALAGVGVAQASGPGGNGSSSTTSAAAVVQTMRDALVSRVDKGDVPGAQASLGELAPVLTDLARGERYVIQAQAKETAVTARQENAEARQGVDELAARMETEAGLPPVTALLNALVQRLLISLSSLVNDLLGGLPVPAG</sequence>
<dbReference type="EMBL" id="JFBM01000012">
    <property type="protein sequence ID" value="KFU80231.1"/>
    <property type="molecule type" value="Genomic_DNA"/>
</dbReference>
<keyword evidence="3" id="KW-1185">Reference proteome</keyword>
<dbReference type="RefSeq" id="WP_034311258.1">
    <property type="nucleotide sequence ID" value="NZ_JFBM01000012.1"/>
</dbReference>
<name>A0A2P2FU22_AMYLU</name>
<gene>
    <name evidence="2" type="ORF">BB31_15490</name>
</gene>
<feature type="signal peptide" evidence="1">
    <location>
        <begin position="1"/>
        <end position="28"/>
    </location>
</feature>
<evidence type="ECO:0008006" key="4">
    <source>
        <dbReference type="Google" id="ProtNLM"/>
    </source>
</evidence>
<feature type="chain" id="PRO_5015186982" description="Secreted protein" evidence="1">
    <location>
        <begin position="29"/>
        <end position="156"/>
    </location>
</feature>
<reference evidence="2 3" key="1">
    <citation type="journal article" date="2014" name="Genome Announc.">
        <title>Draft Genome Sequence of Amycolatopsis lurida NRRL 2430, Producer of the Glycopeptide Family Antibiotic Ristocetin.</title>
        <authorList>
            <person name="Kwun M.J."/>
            <person name="Hong H.J."/>
        </authorList>
    </citation>
    <scope>NUCLEOTIDE SEQUENCE [LARGE SCALE GENOMIC DNA]</scope>
    <source>
        <strain evidence="2 3">NRRL 2430</strain>
    </source>
</reference>
<dbReference type="Proteomes" id="UP000256220">
    <property type="component" value="Unassembled WGS sequence"/>
</dbReference>
<comment type="caution">
    <text evidence="2">The sequence shown here is derived from an EMBL/GenBank/DDBJ whole genome shotgun (WGS) entry which is preliminary data.</text>
</comment>
<evidence type="ECO:0000313" key="2">
    <source>
        <dbReference type="EMBL" id="KFU80231.1"/>
    </source>
</evidence>
<proteinExistence type="predicted"/>
<keyword evidence="1" id="KW-0732">Signal</keyword>
<protein>
    <recommendedName>
        <fullName evidence="4">Secreted protein</fullName>
    </recommendedName>
</protein>
<accession>A0A2P2FU22</accession>